<protein>
    <submittedName>
        <fullName evidence="2">Uncharacterized protein</fullName>
    </submittedName>
</protein>
<keyword evidence="1" id="KW-0812">Transmembrane</keyword>
<feature type="transmembrane region" description="Helical" evidence="1">
    <location>
        <begin position="88"/>
        <end position="108"/>
    </location>
</feature>
<accession>A0A2I0L741</accession>
<gene>
    <name evidence="2" type="ORF">CRG98_003079</name>
</gene>
<evidence type="ECO:0000313" key="3">
    <source>
        <dbReference type="Proteomes" id="UP000233551"/>
    </source>
</evidence>
<evidence type="ECO:0000256" key="1">
    <source>
        <dbReference type="SAM" id="Phobius"/>
    </source>
</evidence>
<organism evidence="2 3">
    <name type="scientific">Punica granatum</name>
    <name type="common">Pomegranate</name>
    <dbReference type="NCBI Taxonomy" id="22663"/>
    <lineage>
        <taxon>Eukaryota</taxon>
        <taxon>Viridiplantae</taxon>
        <taxon>Streptophyta</taxon>
        <taxon>Embryophyta</taxon>
        <taxon>Tracheophyta</taxon>
        <taxon>Spermatophyta</taxon>
        <taxon>Magnoliopsida</taxon>
        <taxon>eudicotyledons</taxon>
        <taxon>Gunneridae</taxon>
        <taxon>Pentapetalae</taxon>
        <taxon>rosids</taxon>
        <taxon>malvids</taxon>
        <taxon>Myrtales</taxon>
        <taxon>Lythraceae</taxon>
        <taxon>Punica</taxon>
    </lineage>
</organism>
<feature type="non-terminal residue" evidence="2">
    <location>
        <position position="1"/>
    </location>
</feature>
<reference evidence="2 3" key="1">
    <citation type="submission" date="2017-11" db="EMBL/GenBank/DDBJ databases">
        <title>De-novo sequencing of pomegranate (Punica granatum L.) genome.</title>
        <authorList>
            <person name="Akparov Z."/>
            <person name="Amiraslanov A."/>
            <person name="Hajiyeva S."/>
            <person name="Abbasov M."/>
            <person name="Kaur K."/>
            <person name="Hamwieh A."/>
            <person name="Solovyev V."/>
            <person name="Salamov A."/>
            <person name="Braich B."/>
            <person name="Kosarev P."/>
            <person name="Mahmoud A."/>
            <person name="Hajiyev E."/>
            <person name="Babayeva S."/>
            <person name="Izzatullayeva V."/>
            <person name="Mammadov A."/>
            <person name="Mammadov A."/>
            <person name="Sharifova S."/>
            <person name="Ojaghi J."/>
            <person name="Eynullazada K."/>
            <person name="Bayramov B."/>
            <person name="Abdulazimova A."/>
            <person name="Shahmuradov I."/>
        </authorList>
    </citation>
    <scope>NUCLEOTIDE SEQUENCE [LARGE SCALE GENOMIC DNA]</scope>
    <source>
        <strain evidence="3">cv. AG2017</strain>
        <tissue evidence="2">Leaf</tissue>
    </source>
</reference>
<keyword evidence="1" id="KW-0472">Membrane</keyword>
<proteinExistence type="predicted"/>
<sequence length="161" mass="17177">TSRGREGGEGKEGASDDELRGKCWWRCVSRCHRASLVPEKTRESQAAVEISNAATATAAVAAVLLRHLRRRSPAERQSSGRSRGEVGGGGGVFLVLVIIITMAAKAHLRRLPARKKTRPGLRFQAPGTAEQPAAVEPAYDRGREVGKGLLGVAVRVCSNGR</sequence>
<dbReference type="EMBL" id="PGOL01000113">
    <property type="protein sequence ID" value="PKI76528.1"/>
    <property type="molecule type" value="Genomic_DNA"/>
</dbReference>
<dbReference type="Proteomes" id="UP000233551">
    <property type="component" value="Unassembled WGS sequence"/>
</dbReference>
<evidence type="ECO:0000313" key="2">
    <source>
        <dbReference type="EMBL" id="PKI76528.1"/>
    </source>
</evidence>
<comment type="caution">
    <text evidence="2">The sequence shown here is derived from an EMBL/GenBank/DDBJ whole genome shotgun (WGS) entry which is preliminary data.</text>
</comment>
<keyword evidence="1" id="KW-1133">Transmembrane helix</keyword>
<keyword evidence="3" id="KW-1185">Reference proteome</keyword>
<dbReference type="AlphaFoldDB" id="A0A2I0L741"/>
<name>A0A2I0L741_PUNGR</name>